<organism evidence="2 3">
    <name type="scientific">Lupinus angustifolius</name>
    <name type="common">Narrow-leaved blue lupine</name>
    <dbReference type="NCBI Taxonomy" id="3871"/>
    <lineage>
        <taxon>Eukaryota</taxon>
        <taxon>Viridiplantae</taxon>
        <taxon>Streptophyta</taxon>
        <taxon>Embryophyta</taxon>
        <taxon>Tracheophyta</taxon>
        <taxon>Spermatophyta</taxon>
        <taxon>Magnoliopsida</taxon>
        <taxon>eudicotyledons</taxon>
        <taxon>Gunneridae</taxon>
        <taxon>Pentapetalae</taxon>
        <taxon>rosids</taxon>
        <taxon>fabids</taxon>
        <taxon>Fabales</taxon>
        <taxon>Fabaceae</taxon>
        <taxon>Papilionoideae</taxon>
        <taxon>50 kb inversion clade</taxon>
        <taxon>genistoids sensu lato</taxon>
        <taxon>core genistoids</taxon>
        <taxon>Genisteae</taxon>
        <taxon>Lupinus</taxon>
    </lineage>
</organism>
<name>A0A4P1RN75_LUPAN</name>
<keyword evidence="3" id="KW-1185">Reference proteome</keyword>
<feature type="compositionally biased region" description="Basic and acidic residues" evidence="1">
    <location>
        <begin position="45"/>
        <end position="64"/>
    </location>
</feature>
<gene>
    <name evidence="2" type="ORF">TanjilG_33007</name>
</gene>
<evidence type="ECO:0000313" key="3">
    <source>
        <dbReference type="Proteomes" id="UP000188354"/>
    </source>
</evidence>
<protein>
    <submittedName>
        <fullName evidence="2">Uncharacterized protein</fullName>
    </submittedName>
</protein>
<evidence type="ECO:0000313" key="2">
    <source>
        <dbReference type="EMBL" id="OIW14665.1"/>
    </source>
</evidence>
<accession>A0A4P1RN75</accession>
<dbReference type="Gramene" id="OIW14665">
    <property type="protein sequence ID" value="OIW14665"/>
    <property type="gene ID" value="TanjilG_33007"/>
</dbReference>
<proteinExistence type="predicted"/>
<reference evidence="2 3" key="1">
    <citation type="journal article" date="2017" name="Plant Biotechnol. J.">
        <title>A comprehensive draft genome sequence for lupin (Lupinus angustifolius), an emerging health food: insights into plant-microbe interactions and legume evolution.</title>
        <authorList>
            <person name="Hane J.K."/>
            <person name="Ming Y."/>
            <person name="Kamphuis L.G."/>
            <person name="Nelson M.N."/>
            <person name="Garg G."/>
            <person name="Atkins C.A."/>
            <person name="Bayer P.E."/>
            <person name="Bravo A."/>
            <person name="Bringans S."/>
            <person name="Cannon S."/>
            <person name="Edwards D."/>
            <person name="Foley R."/>
            <person name="Gao L.L."/>
            <person name="Harrison M.J."/>
            <person name="Huang W."/>
            <person name="Hurgobin B."/>
            <person name="Li S."/>
            <person name="Liu C.W."/>
            <person name="McGrath A."/>
            <person name="Morahan G."/>
            <person name="Murray J."/>
            <person name="Weller J."/>
            <person name="Jian J."/>
            <person name="Singh K.B."/>
        </authorList>
    </citation>
    <scope>NUCLEOTIDE SEQUENCE [LARGE SCALE GENOMIC DNA]</scope>
    <source>
        <strain evidence="3">cv. Tanjil</strain>
        <tissue evidence="2">Whole plant</tissue>
    </source>
</reference>
<dbReference type="AlphaFoldDB" id="A0A4P1RN75"/>
<sequence length="129" mass="14957">MKEKYRIENQTVMNYEGRLGGRSVILAGKGRPVPVPPQLLQTMRPEPEHVLQPKSRSDQREQKQVTRPVPLQVGQRMNEPAMGLLSINDFTITAPARTVRPVANWVRTIGPMRIEEREWLDMRLWLKMC</sequence>
<evidence type="ECO:0000256" key="1">
    <source>
        <dbReference type="SAM" id="MobiDB-lite"/>
    </source>
</evidence>
<dbReference type="Proteomes" id="UP000188354">
    <property type="component" value="Chromosome LG03"/>
</dbReference>
<dbReference type="EMBL" id="CM007363">
    <property type="protein sequence ID" value="OIW14665.1"/>
    <property type="molecule type" value="Genomic_DNA"/>
</dbReference>
<feature type="region of interest" description="Disordered" evidence="1">
    <location>
        <begin position="28"/>
        <end position="74"/>
    </location>
</feature>